<evidence type="ECO:0000313" key="4">
    <source>
        <dbReference type="Proteomes" id="UP000054695"/>
    </source>
</evidence>
<evidence type="ECO:0000259" key="2">
    <source>
        <dbReference type="Pfam" id="PF10021"/>
    </source>
</evidence>
<feature type="compositionally biased region" description="Basic and acidic residues" evidence="1">
    <location>
        <begin position="375"/>
        <end position="385"/>
    </location>
</feature>
<dbReference type="Proteomes" id="UP000054695">
    <property type="component" value="Unassembled WGS sequence"/>
</dbReference>
<sequence length="393" mass="44753">MRALRELRHHIRPDHFSKIKDVHLSHKPGLLWGTLSGDRWRHKSMGVTLDHITDPEKFHELQSQAFNNLKSWEKEKVEPPQKVEVVQQDFGVTALEVTKKHGKVYPVLNMANSLFPGGAALEGGSAQEENLWHRSSCARSLLSKGIYYDEAQKCFLYDENTRKLLIGQEKMSPEELQSLSVLRRIKIPEAYKVFMDEQPQICFRGPEILVPTYADEFTSKKQFIADSVLSYPLLPKEKIFPFYEIRAAAPELVGKEIDLDSGKYTSDLRHRISALLDTLILKRKTDAILGAWGCGSFKNKPDVVAGIFREEIEKRAKHFQHIVFPIIDTQYEANYPVFKKYLDGLKLGNLAGKSSYNTKALTLLNPYSMYAPGHKKPETPSKDELQSPTCGPL</sequence>
<dbReference type="PANTHER" id="PTHR35596">
    <property type="entry name" value="DUF2263 DOMAIN-CONTAINING PROTEIN"/>
    <property type="match status" value="1"/>
</dbReference>
<dbReference type="OrthoDB" id="9806181at2"/>
<gene>
    <name evidence="3" type="ORF">Lboz_3571</name>
</gene>
<comment type="caution">
    <text evidence="3">The sequence shown here is derived from an EMBL/GenBank/DDBJ whole genome shotgun (WGS) entry which is preliminary data.</text>
</comment>
<organism evidence="3 4">
    <name type="scientific">Legionella bozemanae</name>
    <name type="common">Fluoribacter bozemanae</name>
    <dbReference type="NCBI Taxonomy" id="447"/>
    <lineage>
        <taxon>Bacteria</taxon>
        <taxon>Pseudomonadati</taxon>
        <taxon>Pseudomonadota</taxon>
        <taxon>Gammaproteobacteria</taxon>
        <taxon>Legionellales</taxon>
        <taxon>Legionellaceae</taxon>
        <taxon>Legionella</taxon>
    </lineage>
</organism>
<dbReference type="InterPro" id="IPR019261">
    <property type="entry name" value="PARG_cat_microbial"/>
</dbReference>
<dbReference type="Gene3D" id="3.40.220.10">
    <property type="entry name" value="Leucine Aminopeptidase, subunit E, domain 1"/>
    <property type="match status" value="1"/>
</dbReference>
<keyword evidence="4" id="KW-1185">Reference proteome</keyword>
<dbReference type="InterPro" id="IPR043472">
    <property type="entry name" value="Macro_dom-like"/>
</dbReference>
<dbReference type="EMBL" id="LNXU01000060">
    <property type="protein sequence ID" value="KTC66676.1"/>
    <property type="molecule type" value="Genomic_DNA"/>
</dbReference>
<evidence type="ECO:0000256" key="1">
    <source>
        <dbReference type="SAM" id="MobiDB-lite"/>
    </source>
</evidence>
<dbReference type="PANTHER" id="PTHR35596:SF1">
    <property type="entry name" value="MICROBIAL-TYPE PARG CATALYTIC DOMAIN-CONTAINING PROTEIN"/>
    <property type="match status" value="1"/>
</dbReference>
<feature type="region of interest" description="Disordered" evidence="1">
    <location>
        <begin position="373"/>
        <end position="393"/>
    </location>
</feature>
<accession>A0A0W0R6G4</accession>
<dbReference type="PATRIC" id="fig|447.4.peg.3828"/>
<evidence type="ECO:0000313" key="3">
    <source>
        <dbReference type="EMBL" id="KTC66676.1"/>
    </source>
</evidence>
<dbReference type="Pfam" id="PF10021">
    <property type="entry name" value="PARG_cat_microb"/>
    <property type="match status" value="1"/>
</dbReference>
<feature type="domain" description="Microbial-type PARG catalytic" evidence="2">
    <location>
        <begin position="71"/>
        <end position="152"/>
    </location>
</feature>
<name>A0A0W0R6G4_LEGBO</name>
<reference evidence="3 4" key="1">
    <citation type="submission" date="2015-11" db="EMBL/GenBank/DDBJ databases">
        <title>Genomic analysis of 38 Legionella species identifies large and diverse effector repertoires.</title>
        <authorList>
            <person name="Burstein D."/>
            <person name="Amaro F."/>
            <person name="Zusman T."/>
            <person name="Lifshitz Z."/>
            <person name="Cohen O."/>
            <person name="Gilbert J.A."/>
            <person name="Pupko T."/>
            <person name="Shuman H.A."/>
            <person name="Segal G."/>
        </authorList>
    </citation>
    <scope>NUCLEOTIDE SEQUENCE [LARGE SCALE GENOMIC DNA]</scope>
    <source>
        <strain evidence="3 4">WIGA</strain>
    </source>
</reference>
<protein>
    <recommendedName>
        <fullName evidence="2">Microbial-type PARG catalytic domain-containing protein</fullName>
    </recommendedName>
</protein>
<dbReference type="RefSeq" id="WP_064115110.1">
    <property type="nucleotide sequence ID" value="NZ_CAAAIY010000020.1"/>
</dbReference>
<proteinExistence type="predicted"/>
<dbReference type="AlphaFoldDB" id="A0A0W0R6G4"/>
<dbReference type="STRING" id="447.Lboz_3571"/>